<dbReference type="AlphaFoldDB" id="A0A9Q1EKY6"/>
<name>A0A9Q1EKY6_SYNKA</name>
<feature type="compositionally biased region" description="Basic and acidic residues" evidence="1">
    <location>
        <begin position="1"/>
        <end position="13"/>
    </location>
</feature>
<dbReference type="EMBL" id="JAINUF010000016">
    <property type="protein sequence ID" value="KAJ8340716.1"/>
    <property type="molecule type" value="Genomic_DNA"/>
</dbReference>
<dbReference type="Proteomes" id="UP001152622">
    <property type="component" value="Chromosome 16"/>
</dbReference>
<evidence type="ECO:0000256" key="1">
    <source>
        <dbReference type="SAM" id="MobiDB-lite"/>
    </source>
</evidence>
<evidence type="ECO:0000313" key="2">
    <source>
        <dbReference type="EMBL" id="KAJ8340716.1"/>
    </source>
</evidence>
<gene>
    <name evidence="2" type="ORF">SKAU_G00353490</name>
</gene>
<proteinExistence type="predicted"/>
<accession>A0A9Q1EKY6</accession>
<sequence length="374" mass="41681">MKIEAVKDHESSKSHIQAQATKKARAGVPEESVAVRALVSMKTAQFERLKMLFRNVHAIGKSGRPFSDYMWMCKVDDQKGLEIGSTYRNANQAKTFIHYIAEVERKRLKEKIAATKYISIMSDGSTDAVMEEELVYLRSCQAGKVEAQFVGIQAVEKADAHHITEAICTIMDSVTGGSSKEGATDDYHWMEKLVACATDGAAVMTGAKRGVVSQLRGRKAYIVGVHCMAHRPELAYADAIRGNTLSKKVEELLSGLYVFYHKSCLNRANLKKSFAAVELNVLMPTRIGGTRWVSHLLRTSDQFLRGYKGIAHHLEEIQSPDSEGVNEVQRSKARGFLRIMKDQDVLRFSCFLHDVLTHLANLSTILQKTTVTVD</sequence>
<reference evidence="2" key="1">
    <citation type="journal article" date="2023" name="Science">
        <title>Genome structures resolve the early diversification of teleost fishes.</title>
        <authorList>
            <person name="Parey E."/>
            <person name="Louis A."/>
            <person name="Montfort J."/>
            <person name="Bouchez O."/>
            <person name="Roques C."/>
            <person name="Iampietro C."/>
            <person name="Lluch J."/>
            <person name="Castinel A."/>
            <person name="Donnadieu C."/>
            <person name="Desvignes T."/>
            <person name="Floi Bucao C."/>
            <person name="Jouanno E."/>
            <person name="Wen M."/>
            <person name="Mejri S."/>
            <person name="Dirks R."/>
            <person name="Jansen H."/>
            <person name="Henkel C."/>
            <person name="Chen W.J."/>
            <person name="Zahm M."/>
            <person name="Cabau C."/>
            <person name="Klopp C."/>
            <person name="Thompson A.W."/>
            <person name="Robinson-Rechavi M."/>
            <person name="Braasch I."/>
            <person name="Lecointre G."/>
            <person name="Bobe J."/>
            <person name="Postlethwait J.H."/>
            <person name="Berthelot C."/>
            <person name="Roest Crollius H."/>
            <person name="Guiguen Y."/>
        </authorList>
    </citation>
    <scope>NUCLEOTIDE SEQUENCE</scope>
    <source>
        <strain evidence="2">WJC10195</strain>
    </source>
</reference>
<dbReference type="PANTHER" id="PTHR46880:SF9">
    <property type="entry name" value="ZINC FINGER PROTEIN 862"/>
    <property type="match status" value="1"/>
</dbReference>
<organism evidence="2 3">
    <name type="scientific">Synaphobranchus kaupii</name>
    <name type="common">Kaup's arrowtooth eel</name>
    <dbReference type="NCBI Taxonomy" id="118154"/>
    <lineage>
        <taxon>Eukaryota</taxon>
        <taxon>Metazoa</taxon>
        <taxon>Chordata</taxon>
        <taxon>Craniata</taxon>
        <taxon>Vertebrata</taxon>
        <taxon>Euteleostomi</taxon>
        <taxon>Actinopterygii</taxon>
        <taxon>Neopterygii</taxon>
        <taxon>Teleostei</taxon>
        <taxon>Anguilliformes</taxon>
        <taxon>Synaphobranchidae</taxon>
        <taxon>Synaphobranchus</taxon>
    </lineage>
</organism>
<dbReference type="PANTHER" id="PTHR46880">
    <property type="entry name" value="RAS-ASSOCIATING DOMAIN-CONTAINING PROTEIN"/>
    <property type="match status" value="1"/>
</dbReference>
<dbReference type="OrthoDB" id="8930602at2759"/>
<keyword evidence="3" id="KW-1185">Reference proteome</keyword>
<evidence type="ECO:0000313" key="3">
    <source>
        <dbReference type="Proteomes" id="UP001152622"/>
    </source>
</evidence>
<comment type="caution">
    <text evidence="2">The sequence shown here is derived from an EMBL/GenBank/DDBJ whole genome shotgun (WGS) entry which is preliminary data.</text>
</comment>
<feature type="region of interest" description="Disordered" evidence="1">
    <location>
        <begin position="1"/>
        <end position="23"/>
    </location>
</feature>
<protein>
    <recommendedName>
        <fullName evidence="4">DUF4371 domain-containing protein</fullName>
    </recommendedName>
</protein>
<evidence type="ECO:0008006" key="4">
    <source>
        <dbReference type="Google" id="ProtNLM"/>
    </source>
</evidence>